<dbReference type="AlphaFoldDB" id="A0A6J6LWT0"/>
<organism evidence="2">
    <name type="scientific">freshwater metagenome</name>
    <dbReference type="NCBI Taxonomy" id="449393"/>
    <lineage>
        <taxon>unclassified sequences</taxon>
        <taxon>metagenomes</taxon>
        <taxon>ecological metagenomes</taxon>
    </lineage>
</organism>
<dbReference type="Pfam" id="PF02237">
    <property type="entry name" value="BPL_C"/>
    <property type="match status" value="1"/>
</dbReference>
<accession>A0A6J6LWT0</accession>
<feature type="domain" description="Biotin protein ligase C-terminal" evidence="1">
    <location>
        <begin position="22"/>
        <end position="64"/>
    </location>
</feature>
<dbReference type="InterPro" id="IPR008988">
    <property type="entry name" value="Transcriptional_repressor_C"/>
</dbReference>
<reference evidence="2" key="1">
    <citation type="submission" date="2020-05" db="EMBL/GenBank/DDBJ databases">
        <authorList>
            <person name="Chiriac C."/>
            <person name="Salcher M."/>
            <person name="Ghai R."/>
            <person name="Kavagutti S V."/>
        </authorList>
    </citation>
    <scope>NUCLEOTIDE SEQUENCE</scope>
</reference>
<dbReference type="EMBL" id="CAEZWM010000173">
    <property type="protein sequence ID" value="CAB4666226.1"/>
    <property type="molecule type" value="Genomic_DNA"/>
</dbReference>
<evidence type="ECO:0000259" key="1">
    <source>
        <dbReference type="Pfam" id="PF02237"/>
    </source>
</evidence>
<sequence>MLNSLDVVLSDYRSRLGTLSTRVRIELAGEAFEGVAEGVSDDGGLEVRTDAGVLRIITAGDVVHLRPV</sequence>
<dbReference type="SUPFAM" id="SSF50037">
    <property type="entry name" value="C-terminal domain of transcriptional repressors"/>
    <property type="match status" value="1"/>
</dbReference>
<name>A0A6J6LWT0_9ZZZZ</name>
<proteinExistence type="predicted"/>
<evidence type="ECO:0000313" key="2">
    <source>
        <dbReference type="EMBL" id="CAB4666226.1"/>
    </source>
</evidence>
<protein>
    <submittedName>
        <fullName evidence="2">Unannotated protein</fullName>
    </submittedName>
</protein>
<gene>
    <name evidence="2" type="ORF">UFOPK2242_01232</name>
</gene>
<dbReference type="InterPro" id="IPR003142">
    <property type="entry name" value="BPL_C"/>
</dbReference>
<dbReference type="Gene3D" id="2.30.30.100">
    <property type="match status" value="1"/>
</dbReference>